<protein>
    <submittedName>
        <fullName evidence="2">Retrovirus-related pol polyprotein from transposon 412</fullName>
    </submittedName>
</protein>
<dbReference type="Proteomes" id="UP000735302">
    <property type="component" value="Unassembled WGS sequence"/>
</dbReference>
<dbReference type="Pfam" id="PF00078">
    <property type="entry name" value="RVT_1"/>
    <property type="match status" value="1"/>
</dbReference>
<name>A0AAV4BK76_9GAST</name>
<dbReference type="InterPro" id="IPR000477">
    <property type="entry name" value="RT_dom"/>
</dbReference>
<sequence length="139" mass="16183">MGIYDSLIWMPTLLTGKCGWTRSQNKRLHSAQGEDSEFLRMRFGLCIAPAIFSRVINLVLSGLNWESVLAFLDDVCVLNRSYEDHIDNPRKVFERFRTYGLRLKPRKCFLFRREVEFLERLVSSNGIQILPESIAVVQK</sequence>
<accession>A0AAV4BK76</accession>
<keyword evidence="3" id="KW-1185">Reference proteome</keyword>
<dbReference type="CDD" id="cd01647">
    <property type="entry name" value="RT_LTR"/>
    <property type="match status" value="1"/>
</dbReference>
<dbReference type="AlphaFoldDB" id="A0AAV4BK76"/>
<dbReference type="EMBL" id="BLXT01005065">
    <property type="protein sequence ID" value="GFO19337.1"/>
    <property type="molecule type" value="Genomic_DNA"/>
</dbReference>
<feature type="domain" description="Reverse transcriptase" evidence="1">
    <location>
        <begin position="30"/>
        <end position="118"/>
    </location>
</feature>
<comment type="caution">
    <text evidence="2">The sequence shown here is derived from an EMBL/GenBank/DDBJ whole genome shotgun (WGS) entry which is preliminary data.</text>
</comment>
<dbReference type="InterPro" id="IPR043502">
    <property type="entry name" value="DNA/RNA_pol_sf"/>
</dbReference>
<reference evidence="2 3" key="1">
    <citation type="journal article" date="2021" name="Elife">
        <title>Chloroplast acquisition without the gene transfer in kleptoplastic sea slugs, Plakobranchus ocellatus.</title>
        <authorList>
            <person name="Maeda T."/>
            <person name="Takahashi S."/>
            <person name="Yoshida T."/>
            <person name="Shimamura S."/>
            <person name="Takaki Y."/>
            <person name="Nagai Y."/>
            <person name="Toyoda A."/>
            <person name="Suzuki Y."/>
            <person name="Arimoto A."/>
            <person name="Ishii H."/>
            <person name="Satoh N."/>
            <person name="Nishiyama T."/>
            <person name="Hasebe M."/>
            <person name="Maruyama T."/>
            <person name="Minagawa J."/>
            <person name="Obokata J."/>
            <person name="Shigenobu S."/>
        </authorList>
    </citation>
    <scope>NUCLEOTIDE SEQUENCE [LARGE SCALE GENOMIC DNA]</scope>
</reference>
<evidence type="ECO:0000313" key="2">
    <source>
        <dbReference type="EMBL" id="GFO19337.1"/>
    </source>
</evidence>
<dbReference type="PANTHER" id="PTHR33064">
    <property type="entry name" value="POL PROTEIN"/>
    <property type="match status" value="1"/>
</dbReference>
<dbReference type="InterPro" id="IPR051320">
    <property type="entry name" value="Viral_Replic_Matur_Polypro"/>
</dbReference>
<dbReference type="InterPro" id="IPR043128">
    <property type="entry name" value="Rev_trsase/Diguanyl_cyclase"/>
</dbReference>
<proteinExistence type="predicted"/>
<gene>
    <name evidence="2" type="ORF">PoB_004584200</name>
</gene>
<dbReference type="PANTHER" id="PTHR33064:SF37">
    <property type="entry name" value="RIBONUCLEASE H"/>
    <property type="match status" value="1"/>
</dbReference>
<evidence type="ECO:0000313" key="3">
    <source>
        <dbReference type="Proteomes" id="UP000735302"/>
    </source>
</evidence>
<dbReference type="SUPFAM" id="SSF56672">
    <property type="entry name" value="DNA/RNA polymerases"/>
    <property type="match status" value="1"/>
</dbReference>
<organism evidence="2 3">
    <name type="scientific">Plakobranchus ocellatus</name>
    <dbReference type="NCBI Taxonomy" id="259542"/>
    <lineage>
        <taxon>Eukaryota</taxon>
        <taxon>Metazoa</taxon>
        <taxon>Spiralia</taxon>
        <taxon>Lophotrochozoa</taxon>
        <taxon>Mollusca</taxon>
        <taxon>Gastropoda</taxon>
        <taxon>Heterobranchia</taxon>
        <taxon>Euthyneura</taxon>
        <taxon>Panpulmonata</taxon>
        <taxon>Sacoglossa</taxon>
        <taxon>Placobranchoidea</taxon>
        <taxon>Plakobranchidae</taxon>
        <taxon>Plakobranchus</taxon>
    </lineage>
</organism>
<evidence type="ECO:0000259" key="1">
    <source>
        <dbReference type="Pfam" id="PF00078"/>
    </source>
</evidence>
<dbReference type="Gene3D" id="3.30.70.270">
    <property type="match status" value="1"/>
</dbReference>